<proteinExistence type="predicted"/>
<evidence type="ECO:0000313" key="2">
    <source>
        <dbReference type="EMBL" id="GLS42872.1"/>
    </source>
</evidence>
<name>A0A7W6F884_9HYPH</name>
<dbReference type="Proteomes" id="UP000517759">
    <property type="component" value="Unassembled WGS sequence"/>
</dbReference>
<keyword evidence="5" id="KW-1185">Reference proteome</keyword>
<sequence length="323" mass="36234">MGDAKRRRQQCSEWPRSESHRDVVDLHILPPVAEIDGEFIRRLTGNDDIPSAQEVILRAFRAVAGERTFHAGFCLGDGQVFSPIGIAVIERLMMETPGAALHVVPIVDEDIAWDIVLRHLRTFAGKVLLFAFPDSDIYDAGTAEISYSPDIRQFDDEGRLLRRSTAAQRHRIRERKAAMLGRPSPPRFLPVPGQPPEDAPWIFRIGTPAGKVIRAAVWNGRRNYAHEMPDRILHFVGGDRIAVVQVDSPVGVDRRSSLDLTHHLAADFDGVIHWARDTATFRSILGSFIRLDLESVPPPELPEDWDPEVTFFPANPSGEKDLR</sequence>
<dbReference type="RefSeq" id="WP_183507662.1">
    <property type="nucleotide sequence ID" value="NZ_BSPG01000002.1"/>
</dbReference>
<evidence type="ECO:0000313" key="4">
    <source>
        <dbReference type="Proteomes" id="UP000517759"/>
    </source>
</evidence>
<dbReference type="EMBL" id="JACIDN010000006">
    <property type="protein sequence ID" value="MBB3904130.1"/>
    <property type="molecule type" value="Genomic_DNA"/>
</dbReference>
<dbReference type="EMBL" id="BSPG01000002">
    <property type="protein sequence ID" value="GLS42872.1"/>
    <property type="molecule type" value="Genomic_DNA"/>
</dbReference>
<evidence type="ECO:0000313" key="5">
    <source>
        <dbReference type="Proteomes" id="UP001156881"/>
    </source>
</evidence>
<feature type="region of interest" description="Disordered" evidence="1">
    <location>
        <begin position="301"/>
        <end position="323"/>
    </location>
</feature>
<evidence type="ECO:0000313" key="3">
    <source>
        <dbReference type="EMBL" id="MBB3904130.1"/>
    </source>
</evidence>
<dbReference type="Proteomes" id="UP001156881">
    <property type="component" value="Unassembled WGS sequence"/>
</dbReference>
<comment type="caution">
    <text evidence="3">The sequence shown here is derived from an EMBL/GenBank/DDBJ whole genome shotgun (WGS) entry which is preliminary data.</text>
</comment>
<organism evidence="3 4">
    <name type="scientific">Methylobacterium brachythecii</name>
    <dbReference type="NCBI Taxonomy" id="1176177"/>
    <lineage>
        <taxon>Bacteria</taxon>
        <taxon>Pseudomonadati</taxon>
        <taxon>Pseudomonadota</taxon>
        <taxon>Alphaproteobacteria</taxon>
        <taxon>Hyphomicrobiales</taxon>
        <taxon>Methylobacteriaceae</taxon>
        <taxon>Methylobacterium</taxon>
    </lineage>
</organism>
<accession>A0A7W6F884</accession>
<reference evidence="2" key="4">
    <citation type="submission" date="2023-01" db="EMBL/GenBank/DDBJ databases">
        <title>Draft genome sequence of Methylobacterium brachythecii strain NBRC 107710.</title>
        <authorList>
            <person name="Sun Q."/>
            <person name="Mori K."/>
        </authorList>
    </citation>
    <scope>NUCLEOTIDE SEQUENCE</scope>
    <source>
        <strain evidence="2">NBRC 107710</strain>
    </source>
</reference>
<reference evidence="2" key="1">
    <citation type="journal article" date="2014" name="Int. J. Syst. Evol. Microbiol.">
        <title>Complete genome of a new Firmicutes species belonging to the dominant human colonic microbiota ('Ruminococcus bicirculans') reveals two chromosomes and a selective capacity to utilize plant glucans.</title>
        <authorList>
            <consortium name="NISC Comparative Sequencing Program"/>
            <person name="Wegmann U."/>
            <person name="Louis P."/>
            <person name="Goesmann A."/>
            <person name="Henrissat B."/>
            <person name="Duncan S.H."/>
            <person name="Flint H.J."/>
        </authorList>
    </citation>
    <scope>NUCLEOTIDE SEQUENCE</scope>
    <source>
        <strain evidence="2">NBRC 107710</strain>
    </source>
</reference>
<reference evidence="5" key="2">
    <citation type="journal article" date="2019" name="Int. J. Syst. Evol. Microbiol.">
        <title>The Global Catalogue of Microorganisms (GCM) 10K type strain sequencing project: providing services to taxonomists for standard genome sequencing and annotation.</title>
        <authorList>
            <consortium name="The Broad Institute Genomics Platform"/>
            <consortium name="The Broad Institute Genome Sequencing Center for Infectious Disease"/>
            <person name="Wu L."/>
            <person name="Ma J."/>
        </authorList>
    </citation>
    <scope>NUCLEOTIDE SEQUENCE [LARGE SCALE GENOMIC DNA]</scope>
    <source>
        <strain evidence="5">NBRC 107710</strain>
    </source>
</reference>
<dbReference type="AlphaFoldDB" id="A0A7W6F884"/>
<gene>
    <name evidence="2" type="ORF">GCM10007884_08570</name>
    <name evidence="3" type="ORF">GGR33_003644</name>
</gene>
<reference evidence="3 4" key="3">
    <citation type="submission" date="2020-08" db="EMBL/GenBank/DDBJ databases">
        <title>Genomic Encyclopedia of Type Strains, Phase IV (KMG-IV): sequencing the most valuable type-strain genomes for metagenomic binning, comparative biology and taxonomic classification.</title>
        <authorList>
            <person name="Goeker M."/>
        </authorList>
    </citation>
    <scope>NUCLEOTIDE SEQUENCE [LARGE SCALE GENOMIC DNA]</scope>
    <source>
        <strain evidence="3 4">DSM 24105</strain>
    </source>
</reference>
<evidence type="ECO:0000256" key="1">
    <source>
        <dbReference type="SAM" id="MobiDB-lite"/>
    </source>
</evidence>
<protein>
    <submittedName>
        <fullName evidence="3">Uncharacterized protein</fullName>
    </submittedName>
</protein>